<evidence type="ECO:0000256" key="2">
    <source>
        <dbReference type="SAM" id="MobiDB-lite"/>
    </source>
</evidence>
<evidence type="ECO:0000313" key="5">
    <source>
        <dbReference type="Proteomes" id="UP000251995"/>
    </source>
</evidence>
<feature type="region of interest" description="Disordered" evidence="2">
    <location>
        <begin position="210"/>
        <end position="249"/>
    </location>
</feature>
<keyword evidence="5" id="KW-1185">Reference proteome</keyword>
<protein>
    <recommendedName>
        <fullName evidence="3">Integrase catalytic domain-containing protein</fullName>
    </recommendedName>
</protein>
<name>A0A344UPV9_9ACTN</name>
<dbReference type="KEGG" id="acij:JS278_00110"/>
<dbReference type="NCBIfam" id="NF033563">
    <property type="entry name" value="transpos_IS30"/>
    <property type="match status" value="1"/>
</dbReference>
<dbReference type="SUPFAM" id="SSF53098">
    <property type="entry name" value="Ribonuclease H-like"/>
    <property type="match status" value="1"/>
</dbReference>
<dbReference type="Pfam" id="PF13936">
    <property type="entry name" value="HTH_38"/>
    <property type="match status" value="1"/>
</dbReference>
<evidence type="ECO:0000259" key="3">
    <source>
        <dbReference type="PROSITE" id="PS50994"/>
    </source>
</evidence>
<dbReference type="InterPro" id="IPR053392">
    <property type="entry name" value="Transposase_IS30-like"/>
</dbReference>
<dbReference type="AlphaFoldDB" id="A0A344UPV9"/>
<proteinExistence type="predicted"/>
<dbReference type="InterPro" id="IPR025246">
    <property type="entry name" value="IS30-like_HTH"/>
</dbReference>
<accession>A0A344UPV9</accession>
<dbReference type="GO" id="GO:0032196">
    <property type="term" value="P:transposition"/>
    <property type="evidence" value="ECO:0007669"/>
    <property type="project" value="TreeGrafter"/>
</dbReference>
<dbReference type="InterPro" id="IPR051917">
    <property type="entry name" value="Transposase-Integrase"/>
</dbReference>
<dbReference type="Proteomes" id="UP000251995">
    <property type="component" value="Chromosome"/>
</dbReference>
<dbReference type="RefSeq" id="WP_181833779.1">
    <property type="nucleotide sequence ID" value="NZ_CP025198.1"/>
</dbReference>
<feature type="compositionally biased region" description="Basic residues" evidence="2">
    <location>
        <begin position="212"/>
        <end position="223"/>
    </location>
</feature>
<gene>
    <name evidence="4" type="ORF">JS278_00110</name>
</gene>
<reference evidence="4 5" key="1">
    <citation type="submission" date="2017-12" db="EMBL/GenBank/DDBJ databases">
        <title>The whole genome sequence of the Acidipropionibacterium virtanenii sp. nov. type strain JS278.</title>
        <authorList>
            <person name="Laine P."/>
            <person name="Deptula P."/>
            <person name="Varmanen P."/>
            <person name="Auvinen P."/>
        </authorList>
    </citation>
    <scope>NUCLEOTIDE SEQUENCE [LARGE SCALE GENOMIC DNA]</scope>
    <source>
        <strain evidence="4 5">JS278</strain>
    </source>
</reference>
<evidence type="ECO:0000256" key="1">
    <source>
        <dbReference type="ARBA" id="ARBA00023172"/>
    </source>
</evidence>
<dbReference type="GO" id="GO:0015074">
    <property type="term" value="P:DNA integration"/>
    <property type="evidence" value="ECO:0007669"/>
    <property type="project" value="InterPro"/>
</dbReference>
<dbReference type="GO" id="GO:0004803">
    <property type="term" value="F:transposase activity"/>
    <property type="evidence" value="ECO:0007669"/>
    <property type="project" value="TreeGrafter"/>
</dbReference>
<evidence type="ECO:0000313" key="4">
    <source>
        <dbReference type="EMBL" id="AXE37307.1"/>
    </source>
</evidence>
<dbReference type="GO" id="GO:0005829">
    <property type="term" value="C:cytosol"/>
    <property type="evidence" value="ECO:0007669"/>
    <property type="project" value="TreeGrafter"/>
</dbReference>
<dbReference type="InterPro" id="IPR012337">
    <property type="entry name" value="RNaseH-like_sf"/>
</dbReference>
<feature type="domain" description="Integrase catalytic" evidence="3">
    <location>
        <begin position="237"/>
        <end position="401"/>
    </location>
</feature>
<dbReference type="EMBL" id="CP025198">
    <property type="protein sequence ID" value="AXE37307.1"/>
    <property type="molecule type" value="Genomic_DNA"/>
</dbReference>
<dbReference type="Gene3D" id="3.30.420.10">
    <property type="entry name" value="Ribonuclease H-like superfamily/Ribonuclease H"/>
    <property type="match status" value="1"/>
</dbReference>
<dbReference type="GO" id="GO:0003676">
    <property type="term" value="F:nucleic acid binding"/>
    <property type="evidence" value="ECO:0007669"/>
    <property type="project" value="InterPro"/>
</dbReference>
<organism evidence="4 5">
    <name type="scientific">Acidipropionibacterium virtanenii</name>
    <dbReference type="NCBI Taxonomy" id="2057246"/>
    <lineage>
        <taxon>Bacteria</taxon>
        <taxon>Bacillati</taxon>
        <taxon>Actinomycetota</taxon>
        <taxon>Actinomycetes</taxon>
        <taxon>Propionibacteriales</taxon>
        <taxon>Propionibacteriaceae</taxon>
        <taxon>Acidipropionibacterium</taxon>
    </lineage>
</organism>
<dbReference type="PANTHER" id="PTHR10948:SF23">
    <property type="entry name" value="TRANSPOSASE INSI FOR INSERTION SEQUENCE ELEMENT IS30A-RELATED"/>
    <property type="match status" value="1"/>
</dbReference>
<dbReference type="PROSITE" id="PS51257">
    <property type="entry name" value="PROKAR_LIPOPROTEIN"/>
    <property type="match status" value="1"/>
</dbReference>
<dbReference type="PROSITE" id="PS50994">
    <property type="entry name" value="INTEGRASE"/>
    <property type="match status" value="1"/>
</dbReference>
<dbReference type="PANTHER" id="PTHR10948">
    <property type="entry name" value="TRANSPOSASE"/>
    <property type="match status" value="1"/>
</dbReference>
<dbReference type="InterPro" id="IPR036397">
    <property type="entry name" value="RNaseH_sf"/>
</dbReference>
<dbReference type="GO" id="GO:0006310">
    <property type="term" value="P:DNA recombination"/>
    <property type="evidence" value="ECO:0007669"/>
    <property type="project" value="UniProtKB-KW"/>
</dbReference>
<dbReference type="InterPro" id="IPR001584">
    <property type="entry name" value="Integrase_cat-core"/>
</dbReference>
<sequence length="407" mass="44848">MSRWPQLGEWVRLQVLDLVGQGMSAIAACRRAGVSQDLGGRWIREAGISLARGHNGGMTGAYVAQAVEFPQVRPSHGARLDLADRTLIHVYWSQGRSMRQIAAELGVAPSTICREIARGSTAVGYRAPTAQERADRMRARPKPRKLDADPLLRARVIEGLNAGWSPEQVSGRLERWWGKEAAVSHETIYQALYVQGAGSLRHELEVASALRSGRKGRKPRSKLPARGNRPWVTGHEITTRPPEADDRAVPGHWEGDLIIGAGGANAVITLVERRSRTLLMSRLPTDHDSATVAEALAGLIAGLPDQVQITTLTWDQGTEMAQSPGFAMASHIDVFFCDPHSPWQRPTNENTNGLIRQYFPKGTDFSQITDEQIAQVQDLLNDRPRKVLGYATPREILFEQFTVALTD</sequence>
<dbReference type="Pfam" id="PF00665">
    <property type="entry name" value="rve"/>
    <property type="match status" value="1"/>
</dbReference>
<keyword evidence="1" id="KW-0233">DNA recombination</keyword>